<dbReference type="InterPro" id="IPR036397">
    <property type="entry name" value="RNaseH_sf"/>
</dbReference>
<feature type="region of interest" description="Disordered" evidence="2">
    <location>
        <begin position="697"/>
        <end position="722"/>
    </location>
</feature>
<dbReference type="GO" id="GO:0003676">
    <property type="term" value="F:nucleic acid binding"/>
    <property type="evidence" value="ECO:0007669"/>
    <property type="project" value="InterPro"/>
</dbReference>
<evidence type="ECO:0000256" key="2">
    <source>
        <dbReference type="SAM" id="MobiDB-lite"/>
    </source>
</evidence>
<dbReference type="CDD" id="cd09279">
    <property type="entry name" value="RNase_HI_like"/>
    <property type="match status" value="1"/>
</dbReference>
<dbReference type="GO" id="GO:0006310">
    <property type="term" value="P:DNA recombination"/>
    <property type="evidence" value="ECO:0007669"/>
    <property type="project" value="UniProtKB-KW"/>
</dbReference>
<accession>A0A9R1UU77</accession>
<feature type="compositionally biased region" description="Polar residues" evidence="2">
    <location>
        <begin position="21"/>
        <end position="40"/>
    </location>
</feature>
<dbReference type="InterPro" id="IPR005162">
    <property type="entry name" value="Retrotrans_gag_dom"/>
</dbReference>
<reference evidence="4 5" key="1">
    <citation type="journal article" date="2017" name="Nat. Commun.">
        <title>Genome assembly with in vitro proximity ligation data and whole-genome triplication in lettuce.</title>
        <authorList>
            <person name="Reyes-Chin-Wo S."/>
            <person name="Wang Z."/>
            <person name="Yang X."/>
            <person name="Kozik A."/>
            <person name="Arikit S."/>
            <person name="Song C."/>
            <person name="Xia L."/>
            <person name="Froenicke L."/>
            <person name="Lavelle D.O."/>
            <person name="Truco M.J."/>
            <person name="Xia R."/>
            <person name="Zhu S."/>
            <person name="Xu C."/>
            <person name="Xu H."/>
            <person name="Xu X."/>
            <person name="Cox K."/>
            <person name="Korf I."/>
            <person name="Meyers B.C."/>
            <person name="Michelmore R.W."/>
        </authorList>
    </citation>
    <scope>NUCLEOTIDE SEQUENCE [LARGE SCALE GENOMIC DNA]</scope>
    <source>
        <strain evidence="5">cv. Salinas</strain>
        <tissue evidence="4">Seedlings</tissue>
    </source>
</reference>
<gene>
    <name evidence="4" type="ORF">LSAT_V11C800388580</name>
</gene>
<dbReference type="InterPro" id="IPR021109">
    <property type="entry name" value="Peptidase_aspartic_dom_sf"/>
</dbReference>
<feature type="domain" description="RNase H type-1" evidence="3">
    <location>
        <begin position="1215"/>
        <end position="1344"/>
    </location>
</feature>
<keyword evidence="5" id="KW-1185">Reference proteome</keyword>
<dbReference type="InterPro" id="IPR043128">
    <property type="entry name" value="Rev_trsase/Diguanyl_cyclase"/>
</dbReference>
<dbReference type="PANTHER" id="PTHR48475:SF2">
    <property type="entry name" value="RIBONUCLEASE H"/>
    <property type="match status" value="1"/>
</dbReference>
<sequence length="1386" mass="156445">MATLDETPPPTATNRPVLGEGSSTAAAGNISQPLSSQQRATPVELLSPTQLQTPPFFATPLQQTRTVHSTAPPSSHIFNLSPSFVTPTSFQTTGGQNSATLLPPLAQIMMNNSPPVYPTVGSWTGPTIPPNNSLQQPIMINPVTSMHPFSTSHPLQLPFQPYPFYGPSPSYLTPLQHGMSSQYQQGTSTAPNQDGFSRSVTSPFVKELLDYEIPNTAKLPTLKMYNGTTDPDSHIDTYERTMTSLKLNEKFWCTYFPTTLDGNAGTWFKTLQPGNISNFAQLKYLFLTNFMQLRKYKGDSHSIIGCKQREGKTVREYFTRFLNATLDVLGHDEGLIDGAFTWGLLPGPLSQKLMGKKPLTRAEMKERVERYLRQEEGEVAKQAYLKAMATRHHHPTHTEFRGGGRHYGQARRPSPRFRPFIKDDKRGRRPEVYAVSEKQQPANLSKSRYCEYHKSKTHDTASCSVLKKEMEEKQPKGDLVEVARSLRAKFDAENAKGPSREGVQPKEIFMIRNKRSREEQRGEQIIVKPPARALTFSIQDPRPDGWKGDNPLIIQASIKDVTIHWVYVDTGSSANIIYEHCFQLLPDRWKDNLRPTTGRLVGFTGHSLWPLGTIHLPLTITSHDKQRKKTALIDFVVIRHSAEHNIILGRTALLKLGAVPSTMHGIMKFDTPKGEATILATPPRELRCYTIMTPAEITKGPKRPRGSPAKGKEVINEGYPDQPIDVGSDLPSHIRRALVDLLKRYKHVFDWTPTDMVGVERKVIEHKLMIKPGVKEVKRKKMVQGGDRNRAIHAEVSKLTEAGIVREATFPTWIANPVMVHKQDGSWRMCIDFSDLNKACPKDCYPLPEIDQKVESLHGYKLKCFLDAYKGYHQILMSKEDEEKTAFYTDHGTFCYTKMPFGLKNAGATYQRLVNSIFTKQIGRNIEVYVDDMVIKCPNEDKMLQEIEENFKTLEVTKMKLNPAKCTFGVEEGQFLGYYVTRQGVQPSPIKVDEFIETPTPNSLRDAQGLNRKLTALSRFISKFADKVMPLFHTLKGCIEKNNFQWTNEAEKALQRIKEALHKLPTLATPIPGETLQVYLSTLGEAISSVLAVEREGEQRPIYFVSRALQGPELNYPTLEKLVLALIYAARRLRQYFQAHQIEVLTSYPIKQILLKPETSGRLAKWAIELGEHDINYRPRTSIKGQVLADFLLEIPDGGNPTKEKVWVVEEAPTDDGSWTLYMDGASSREGSGAGLILTSPEREEVTYALRFDFRTSNNEAEYEALLAGLRLAKQMGAKAVTALTDSRLAANQVNRSFEVRDQRMVRYVKMVKQLVGSFGQFTIKQIPRSENKRADALSKLASTCFDHLSKKVLVEVLRERSIDEQQVNILTPARPTWMTPFREYL</sequence>
<dbReference type="CDD" id="cd00303">
    <property type="entry name" value="retropepsin_like"/>
    <property type="match status" value="1"/>
</dbReference>
<dbReference type="Gene3D" id="3.30.420.10">
    <property type="entry name" value="Ribonuclease H-like superfamily/Ribonuclease H"/>
    <property type="match status" value="1"/>
</dbReference>
<dbReference type="InterPro" id="IPR002156">
    <property type="entry name" value="RNaseH_domain"/>
</dbReference>
<feature type="region of interest" description="Disordered" evidence="2">
    <location>
        <begin position="395"/>
        <end position="422"/>
    </location>
</feature>
<comment type="caution">
    <text evidence="4">The sequence shown here is derived from an EMBL/GenBank/DDBJ whole genome shotgun (WGS) entry which is preliminary data.</text>
</comment>
<dbReference type="Gene3D" id="2.40.70.10">
    <property type="entry name" value="Acid Proteases"/>
    <property type="match status" value="1"/>
</dbReference>
<dbReference type="SUPFAM" id="SSF53098">
    <property type="entry name" value="Ribonuclease H-like"/>
    <property type="match status" value="1"/>
</dbReference>
<dbReference type="CDD" id="cd01647">
    <property type="entry name" value="RT_LTR"/>
    <property type="match status" value="1"/>
</dbReference>
<dbReference type="Gene3D" id="3.30.70.270">
    <property type="match status" value="2"/>
</dbReference>
<dbReference type="Pfam" id="PF13456">
    <property type="entry name" value="RVT_3"/>
    <property type="match status" value="1"/>
</dbReference>
<dbReference type="Proteomes" id="UP000235145">
    <property type="component" value="Unassembled WGS sequence"/>
</dbReference>
<dbReference type="EMBL" id="NBSK02000008">
    <property type="protein sequence ID" value="KAJ0193005.1"/>
    <property type="molecule type" value="Genomic_DNA"/>
</dbReference>
<evidence type="ECO:0000259" key="3">
    <source>
        <dbReference type="PROSITE" id="PS50879"/>
    </source>
</evidence>
<keyword evidence="1" id="KW-0233">DNA recombination</keyword>
<proteinExistence type="predicted"/>
<dbReference type="PROSITE" id="PS50879">
    <property type="entry name" value="RNASE_H_1"/>
    <property type="match status" value="1"/>
</dbReference>
<evidence type="ECO:0000256" key="1">
    <source>
        <dbReference type="ARBA" id="ARBA00023172"/>
    </source>
</evidence>
<evidence type="ECO:0000313" key="5">
    <source>
        <dbReference type="Proteomes" id="UP000235145"/>
    </source>
</evidence>
<organism evidence="4 5">
    <name type="scientific">Lactuca sativa</name>
    <name type="common">Garden lettuce</name>
    <dbReference type="NCBI Taxonomy" id="4236"/>
    <lineage>
        <taxon>Eukaryota</taxon>
        <taxon>Viridiplantae</taxon>
        <taxon>Streptophyta</taxon>
        <taxon>Embryophyta</taxon>
        <taxon>Tracheophyta</taxon>
        <taxon>Spermatophyta</taxon>
        <taxon>Magnoliopsida</taxon>
        <taxon>eudicotyledons</taxon>
        <taxon>Gunneridae</taxon>
        <taxon>Pentapetalae</taxon>
        <taxon>asterids</taxon>
        <taxon>campanulids</taxon>
        <taxon>Asterales</taxon>
        <taxon>Asteraceae</taxon>
        <taxon>Cichorioideae</taxon>
        <taxon>Cichorieae</taxon>
        <taxon>Lactucinae</taxon>
        <taxon>Lactuca</taxon>
    </lineage>
</organism>
<dbReference type="Pfam" id="PF03732">
    <property type="entry name" value="Retrotrans_gag"/>
    <property type="match status" value="1"/>
</dbReference>
<dbReference type="Gene3D" id="3.10.10.10">
    <property type="entry name" value="HIV Type 1 Reverse Transcriptase, subunit A, domain 1"/>
    <property type="match status" value="1"/>
</dbReference>
<dbReference type="GO" id="GO:0004523">
    <property type="term" value="F:RNA-DNA hybrid ribonuclease activity"/>
    <property type="evidence" value="ECO:0007669"/>
    <property type="project" value="InterPro"/>
</dbReference>
<dbReference type="InterPro" id="IPR041577">
    <property type="entry name" value="RT_RNaseH_2"/>
</dbReference>
<dbReference type="SUPFAM" id="SSF56672">
    <property type="entry name" value="DNA/RNA polymerases"/>
    <property type="match status" value="1"/>
</dbReference>
<feature type="region of interest" description="Disordered" evidence="2">
    <location>
        <begin position="1"/>
        <end position="42"/>
    </location>
</feature>
<dbReference type="InterPro" id="IPR012337">
    <property type="entry name" value="RNaseH-like_sf"/>
</dbReference>
<protein>
    <recommendedName>
        <fullName evidence="3">RNase H type-1 domain-containing protein</fullName>
    </recommendedName>
</protein>
<dbReference type="InterPro" id="IPR043502">
    <property type="entry name" value="DNA/RNA_pol_sf"/>
</dbReference>
<evidence type="ECO:0000313" key="4">
    <source>
        <dbReference type="EMBL" id="KAJ0193005.1"/>
    </source>
</evidence>
<name>A0A9R1UU77_LACSA</name>
<dbReference type="PANTHER" id="PTHR48475">
    <property type="entry name" value="RIBONUCLEASE H"/>
    <property type="match status" value="1"/>
</dbReference>
<dbReference type="InterPro" id="IPR000477">
    <property type="entry name" value="RT_dom"/>
</dbReference>
<dbReference type="Pfam" id="PF00078">
    <property type="entry name" value="RVT_1"/>
    <property type="match status" value="1"/>
</dbReference>
<dbReference type="Pfam" id="PF17919">
    <property type="entry name" value="RT_RNaseH_2"/>
    <property type="match status" value="1"/>
</dbReference>